<evidence type="ECO:0000256" key="11">
    <source>
        <dbReference type="HAMAP-Rule" id="MF_00109"/>
    </source>
</evidence>
<keyword evidence="4 11" id="KW-0028">Amino-acid biosynthesis</keyword>
<dbReference type="GO" id="GO:0004765">
    <property type="term" value="F:shikimate kinase activity"/>
    <property type="evidence" value="ECO:0007669"/>
    <property type="project" value="UniProtKB-UniRule"/>
</dbReference>
<dbReference type="Proteomes" id="UP000561045">
    <property type="component" value="Unassembled WGS sequence"/>
</dbReference>
<gene>
    <name evidence="11" type="primary">aroK</name>
    <name evidence="12" type="ORF">GGR36_002681</name>
</gene>
<feature type="binding site" evidence="11">
    <location>
        <begin position="11"/>
        <end position="16"/>
    </location>
    <ligand>
        <name>ATP</name>
        <dbReference type="ChEBI" id="CHEBI:30616"/>
    </ligand>
</feature>
<sequence>MRNIVLVGLMGSGKTTIGRLIARRIGATFYDSDHEIERRTGVRIPTIFDLEGEAGFRRRETATIEELMKLPNVVVATGGGAVLDPRTRALLQQLGWTVYLDVPVVQLYERTKGDPNRPLLQVDDPLRTLNDLRVLRDPLYREVADFILDGSRYHSSSAVNRILKEWEKQSASSK</sequence>
<dbReference type="PROSITE" id="PS01128">
    <property type="entry name" value="SHIKIMATE_KINASE"/>
    <property type="match status" value="1"/>
</dbReference>
<dbReference type="SUPFAM" id="SSF52540">
    <property type="entry name" value="P-loop containing nucleoside triphosphate hydrolases"/>
    <property type="match status" value="1"/>
</dbReference>
<evidence type="ECO:0000256" key="3">
    <source>
        <dbReference type="ARBA" id="ARBA00012154"/>
    </source>
</evidence>
<dbReference type="InterPro" id="IPR031322">
    <property type="entry name" value="Shikimate/glucono_kinase"/>
</dbReference>
<evidence type="ECO:0000256" key="5">
    <source>
        <dbReference type="ARBA" id="ARBA00022679"/>
    </source>
</evidence>
<dbReference type="GO" id="GO:0005829">
    <property type="term" value="C:cytosol"/>
    <property type="evidence" value="ECO:0007669"/>
    <property type="project" value="TreeGrafter"/>
</dbReference>
<dbReference type="UniPathway" id="UPA00053">
    <property type="reaction ID" value="UER00088"/>
</dbReference>
<evidence type="ECO:0000256" key="9">
    <source>
        <dbReference type="ARBA" id="ARBA00023141"/>
    </source>
</evidence>
<dbReference type="InterPro" id="IPR023000">
    <property type="entry name" value="Shikimate_kinase_CS"/>
</dbReference>
<dbReference type="EC" id="2.7.1.71" evidence="3 11"/>
<dbReference type="EMBL" id="JACIET010000002">
    <property type="protein sequence ID" value="MBB4013335.1"/>
    <property type="molecule type" value="Genomic_DNA"/>
</dbReference>
<keyword evidence="7 11" id="KW-0418">Kinase</keyword>
<keyword evidence="8 11" id="KW-0067">ATP-binding</keyword>
<protein>
    <recommendedName>
        <fullName evidence="3 11">Shikimate kinase</fullName>
        <shortName evidence="11">SK</shortName>
        <ecNumber evidence="3 11">2.7.1.71</ecNumber>
    </recommendedName>
</protein>
<evidence type="ECO:0000256" key="4">
    <source>
        <dbReference type="ARBA" id="ARBA00022605"/>
    </source>
</evidence>
<comment type="subcellular location">
    <subcellularLocation>
        <location evidence="11">Cytoplasm</location>
    </subcellularLocation>
</comment>
<reference evidence="12 13" key="1">
    <citation type="submission" date="2020-08" db="EMBL/GenBank/DDBJ databases">
        <title>Genomic Encyclopedia of Type Strains, Phase IV (KMG-IV): sequencing the most valuable type-strain genomes for metagenomic binning, comparative biology and taxonomic classification.</title>
        <authorList>
            <person name="Goeker M."/>
        </authorList>
    </citation>
    <scope>NUCLEOTIDE SEQUENCE [LARGE SCALE GENOMIC DNA]</scope>
    <source>
        <strain evidence="12 13">DSM 106739</strain>
    </source>
</reference>
<dbReference type="InterPro" id="IPR000623">
    <property type="entry name" value="Shikimate_kinase/TSH1"/>
</dbReference>
<comment type="subunit">
    <text evidence="11">Monomer.</text>
</comment>
<dbReference type="Pfam" id="PF01202">
    <property type="entry name" value="SKI"/>
    <property type="match status" value="1"/>
</dbReference>
<dbReference type="PANTHER" id="PTHR21087">
    <property type="entry name" value="SHIKIMATE KINASE"/>
    <property type="match status" value="1"/>
</dbReference>
<comment type="caution">
    <text evidence="11">Lacks conserved residue(s) required for the propagation of feature annotation.</text>
</comment>
<keyword evidence="5 11" id="KW-0808">Transferase</keyword>
<keyword evidence="6 11" id="KW-0547">Nucleotide-binding</keyword>
<proteinExistence type="inferred from homology"/>
<evidence type="ECO:0000256" key="6">
    <source>
        <dbReference type="ARBA" id="ARBA00022741"/>
    </source>
</evidence>
<feature type="binding site" evidence="11">
    <location>
        <position position="79"/>
    </location>
    <ligand>
        <name>substrate</name>
    </ligand>
</feature>
<dbReference type="GO" id="GO:0008652">
    <property type="term" value="P:amino acid biosynthetic process"/>
    <property type="evidence" value="ECO:0007669"/>
    <property type="project" value="UniProtKB-KW"/>
</dbReference>
<evidence type="ECO:0000256" key="8">
    <source>
        <dbReference type="ARBA" id="ARBA00022840"/>
    </source>
</evidence>
<comment type="cofactor">
    <cofactor evidence="11">
        <name>Mg(2+)</name>
        <dbReference type="ChEBI" id="CHEBI:18420"/>
    </cofactor>
    <text evidence="11">Binds 1 Mg(2+) ion per subunit.</text>
</comment>
<organism evidence="12 13">
    <name type="scientific">Niveibacterium umoris</name>
    <dbReference type="NCBI Taxonomy" id="1193620"/>
    <lineage>
        <taxon>Bacteria</taxon>
        <taxon>Pseudomonadati</taxon>
        <taxon>Pseudomonadota</taxon>
        <taxon>Betaproteobacteria</taxon>
        <taxon>Rhodocyclales</taxon>
        <taxon>Rhodocyclaceae</taxon>
        <taxon>Niveibacterium</taxon>
    </lineage>
</organism>
<name>A0A840BJC4_9RHOO</name>
<feature type="binding site" evidence="11">
    <location>
        <position position="136"/>
    </location>
    <ligand>
        <name>substrate</name>
    </ligand>
</feature>
<keyword evidence="9 11" id="KW-0057">Aromatic amino acid biosynthesis</keyword>
<evidence type="ECO:0000256" key="7">
    <source>
        <dbReference type="ARBA" id="ARBA00022777"/>
    </source>
</evidence>
<keyword evidence="11" id="KW-0460">Magnesium</keyword>
<dbReference type="HAMAP" id="MF_00109">
    <property type="entry name" value="Shikimate_kinase"/>
    <property type="match status" value="1"/>
</dbReference>
<comment type="catalytic activity">
    <reaction evidence="10 11">
        <text>shikimate + ATP = 3-phosphoshikimate + ADP + H(+)</text>
        <dbReference type="Rhea" id="RHEA:13121"/>
        <dbReference type="ChEBI" id="CHEBI:15378"/>
        <dbReference type="ChEBI" id="CHEBI:30616"/>
        <dbReference type="ChEBI" id="CHEBI:36208"/>
        <dbReference type="ChEBI" id="CHEBI:145989"/>
        <dbReference type="ChEBI" id="CHEBI:456216"/>
        <dbReference type="EC" id="2.7.1.71"/>
    </reaction>
</comment>
<comment type="pathway">
    <text evidence="1 11">Metabolic intermediate biosynthesis; chorismate biosynthesis; chorismate from D-erythrose 4-phosphate and phosphoenolpyruvate: step 5/7.</text>
</comment>
<dbReference type="GO" id="GO:0009423">
    <property type="term" value="P:chorismate biosynthetic process"/>
    <property type="evidence" value="ECO:0007669"/>
    <property type="project" value="UniProtKB-UniRule"/>
</dbReference>
<accession>A0A840BJC4</accession>
<comment type="similarity">
    <text evidence="2 11">Belongs to the shikimate kinase family.</text>
</comment>
<dbReference type="CDD" id="cd00464">
    <property type="entry name" value="SK"/>
    <property type="match status" value="1"/>
</dbReference>
<keyword evidence="11" id="KW-0479">Metal-binding</keyword>
<dbReference type="GO" id="GO:0009073">
    <property type="term" value="P:aromatic amino acid family biosynthetic process"/>
    <property type="evidence" value="ECO:0007669"/>
    <property type="project" value="UniProtKB-KW"/>
</dbReference>
<dbReference type="GO" id="GO:0005524">
    <property type="term" value="F:ATP binding"/>
    <property type="evidence" value="ECO:0007669"/>
    <property type="project" value="UniProtKB-UniRule"/>
</dbReference>
<dbReference type="AlphaFoldDB" id="A0A840BJC4"/>
<evidence type="ECO:0000313" key="13">
    <source>
        <dbReference type="Proteomes" id="UP000561045"/>
    </source>
</evidence>
<comment type="caution">
    <text evidence="12">The sequence shown here is derived from an EMBL/GenBank/DDBJ whole genome shotgun (WGS) entry which is preliminary data.</text>
</comment>
<evidence type="ECO:0000313" key="12">
    <source>
        <dbReference type="EMBL" id="MBB4013335.1"/>
    </source>
</evidence>
<comment type="function">
    <text evidence="11">Catalyzes the specific phosphorylation of the 3-hydroxyl group of shikimic acid using ATP as a cosubstrate.</text>
</comment>
<dbReference type="PANTHER" id="PTHR21087:SF16">
    <property type="entry name" value="SHIKIMATE KINASE 1, CHLOROPLASTIC"/>
    <property type="match status" value="1"/>
</dbReference>
<keyword evidence="13" id="KW-1185">Reference proteome</keyword>
<dbReference type="GO" id="GO:0000287">
    <property type="term" value="F:magnesium ion binding"/>
    <property type="evidence" value="ECO:0007669"/>
    <property type="project" value="UniProtKB-UniRule"/>
</dbReference>
<keyword evidence="11" id="KW-0963">Cytoplasm</keyword>
<evidence type="ECO:0000256" key="10">
    <source>
        <dbReference type="ARBA" id="ARBA00048567"/>
    </source>
</evidence>
<evidence type="ECO:0000256" key="2">
    <source>
        <dbReference type="ARBA" id="ARBA00006997"/>
    </source>
</evidence>
<dbReference type="RefSeq" id="WP_207064424.1">
    <property type="nucleotide sequence ID" value="NZ_BAABLE010000005.1"/>
</dbReference>
<feature type="binding site" evidence="11">
    <location>
        <position position="15"/>
    </location>
    <ligand>
        <name>Mg(2+)</name>
        <dbReference type="ChEBI" id="CHEBI:18420"/>
    </ligand>
</feature>
<dbReference type="PRINTS" id="PR01100">
    <property type="entry name" value="SHIKIMTKNASE"/>
</dbReference>
<feature type="binding site" evidence="11">
    <location>
        <position position="57"/>
    </location>
    <ligand>
        <name>substrate</name>
    </ligand>
</feature>
<evidence type="ECO:0000256" key="1">
    <source>
        <dbReference type="ARBA" id="ARBA00004842"/>
    </source>
</evidence>
<dbReference type="InterPro" id="IPR027417">
    <property type="entry name" value="P-loop_NTPase"/>
</dbReference>
<dbReference type="Gene3D" id="3.40.50.300">
    <property type="entry name" value="P-loop containing nucleotide triphosphate hydrolases"/>
    <property type="match status" value="1"/>
</dbReference>
<feature type="binding site" evidence="11">
    <location>
        <position position="33"/>
    </location>
    <ligand>
        <name>substrate</name>
    </ligand>
</feature>
<feature type="binding site" evidence="11">
    <location>
        <position position="117"/>
    </location>
    <ligand>
        <name>ATP</name>
        <dbReference type="ChEBI" id="CHEBI:30616"/>
    </ligand>
</feature>